<comment type="caution">
    <text evidence="1">The sequence shown here is derived from an EMBL/GenBank/DDBJ whole genome shotgun (WGS) entry which is preliminary data.</text>
</comment>
<reference evidence="1 2" key="1">
    <citation type="journal article" date="2021" name="bioRxiv">
        <title>Chromosome-scale and haplotype-resolved genome assembly of a tetraploid potato cultivar.</title>
        <authorList>
            <person name="Sun H."/>
            <person name="Jiao W.-B."/>
            <person name="Krause K."/>
            <person name="Campoy J.A."/>
            <person name="Goel M."/>
            <person name="Folz-Donahue K."/>
            <person name="Kukat C."/>
            <person name="Huettel B."/>
            <person name="Schneeberger K."/>
        </authorList>
    </citation>
    <scope>NUCLEOTIDE SEQUENCE [LARGE SCALE GENOMIC DNA]</scope>
    <source>
        <strain evidence="1">SolTubOtavaFocal</strain>
        <tissue evidence="1">Leaves</tissue>
    </source>
</reference>
<keyword evidence="2" id="KW-1185">Reference proteome</keyword>
<dbReference type="Pfam" id="PF08284">
    <property type="entry name" value="RVP_2"/>
    <property type="match status" value="1"/>
</dbReference>
<sequence length="372" mass="43034">MEFFDVDKTPDDSRVKLASCNFEGKELQWHQSYMKHKISREWPRWTEYVGSLFARFGAELFDDPMGDFKDLRQMLAPRSLAKAVNLARIQEQTLVVQKQVFSEPSTLSNPRNIHRLAMTNSSFSYGSNQPTKNTLTTSISPFVVSVADGKKIQSNYVCKKLSWKMQGVSFDSDMLVLPIGGCNMVLGIQWLITLGDIMWNIRRLKMEFTFMGAQNFLKRNTICCSKDGSSGQHGQVANKTSRALYDFCILEEYSDLFEVPKYLPPSRLHDHKIMLQDGTFPINIRPYRYPTVQKDEIEKMVENMLHSRDYRELNSDTVKDKFPIPVIEQLLDELHVYSQSWNAHMSHLRETFKILRSHVLFVKKSKCAFGAQ</sequence>
<dbReference type="InterPro" id="IPR053134">
    <property type="entry name" value="RNA-dir_DNA_polymerase"/>
</dbReference>
<dbReference type="Proteomes" id="UP000826656">
    <property type="component" value="Unassembled WGS sequence"/>
</dbReference>
<organism evidence="1 2">
    <name type="scientific">Solanum tuberosum</name>
    <name type="common">Potato</name>
    <dbReference type="NCBI Taxonomy" id="4113"/>
    <lineage>
        <taxon>Eukaryota</taxon>
        <taxon>Viridiplantae</taxon>
        <taxon>Streptophyta</taxon>
        <taxon>Embryophyta</taxon>
        <taxon>Tracheophyta</taxon>
        <taxon>Spermatophyta</taxon>
        <taxon>Magnoliopsida</taxon>
        <taxon>eudicotyledons</taxon>
        <taxon>Gunneridae</taxon>
        <taxon>Pentapetalae</taxon>
        <taxon>asterids</taxon>
        <taxon>lamiids</taxon>
        <taxon>Solanales</taxon>
        <taxon>Solanaceae</taxon>
        <taxon>Solanoideae</taxon>
        <taxon>Solaneae</taxon>
        <taxon>Solanum</taxon>
    </lineage>
</organism>
<dbReference type="InterPro" id="IPR043502">
    <property type="entry name" value="DNA/RNA_pol_sf"/>
</dbReference>
<name>A0ABQ7UXK9_SOLTU</name>
<accession>A0ABQ7UXK9</accession>
<dbReference type="Gene3D" id="3.30.70.270">
    <property type="match status" value="1"/>
</dbReference>
<evidence type="ECO:0008006" key="3">
    <source>
        <dbReference type="Google" id="ProtNLM"/>
    </source>
</evidence>
<dbReference type="CDD" id="cd00303">
    <property type="entry name" value="retropepsin_like"/>
    <property type="match status" value="1"/>
</dbReference>
<dbReference type="InterPro" id="IPR043128">
    <property type="entry name" value="Rev_trsase/Diguanyl_cyclase"/>
</dbReference>
<dbReference type="SUPFAM" id="SSF56672">
    <property type="entry name" value="DNA/RNA polymerases"/>
    <property type="match status" value="1"/>
</dbReference>
<evidence type="ECO:0000313" key="1">
    <source>
        <dbReference type="EMBL" id="KAH0756541.1"/>
    </source>
</evidence>
<evidence type="ECO:0000313" key="2">
    <source>
        <dbReference type="Proteomes" id="UP000826656"/>
    </source>
</evidence>
<dbReference type="EMBL" id="JAIVGD010000018">
    <property type="protein sequence ID" value="KAH0756541.1"/>
    <property type="molecule type" value="Genomic_DNA"/>
</dbReference>
<protein>
    <recommendedName>
        <fullName evidence="3">Retrotransposon gag protein</fullName>
    </recommendedName>
</protein>
<gene>
    <name evidence="1" type="ORF">KY290_026811</name>
</gene>
<dbReference type="PANTHER" id="PTHR24559:SF450">
    <property type="entry name" value="RNA-DIRECTED DNA POLYMERASE HOMOLOG"/>
    <property type="match status" value="1"/>
</dbReference>
<proteinExistence type="predicted"/>
<dbReference type="PANTHER" id="PTHR24559">
    <property type="entry name" value="TRANSPOSON TY3-I GAG-POL POLYPROTEIN"/>
    <property type="match status" value="1"/>
</dbReference>